<gene>
    <name evidence="1" type="ORF">PGT21_032946</name>
</gene>
<keyword evidence="2" id="KW-1185">Reference proteome</keyword>
<organism evidence="1 2">
    <name type="scientific">Puccinia graminis f. sp. tritici</name>
    <dbReference type="NCBI Taxonomy" id="56615"/>
    <lineage>
        <taxon>Eukaryota</taxon>
        <taxon>Fungi</taxon>
        <taxon>Dikarya</taxon>
        <taxon>Basidiomycota</taxon>
        <taxon>Pucciniomycotina</taxon>
        <taxon>Pucciniomycetes</taxon>
        <taxon>Pucciniales</taxon>
        <taxon>Pucciniaceae</taxon>
        <taxon>Puccinia</taxon>
    </lineage>
</organism>
<dbReference type="Proteomes" id="UP000324748">
    <property type="component" value="Unassembled WGS sequence"/>
</dbReference>
<sequence>MGTLLQPSRPTSHLSCLLSQSSEDQANFAAIHRRSISKQTGRRLADGGPRSITATGNVILAVKSNVCYGRAETKPGSPYLAGQLWVPPPSLRNRVSFRAFESYLARFNRTTLVDHSTIKAPRAPASWTFETFGIRRPATNVGGKEGIGQRFFAPPANLSLALSRSRVPLAVTRTILPSL</sequence>
<reference evidence="1 2" key="1">
    <citation type="submission" date="2019-05" db="EMBL/GenBank/DDBJ databases">
        <title>Emergence of the Ug99 lineage of the wheat stem rust pathogen through somatic hybridization.</title>
        <authorList>
            <person name="Li F."/>
            <person name="Upadhyaya N.M."/>
            <person name="Sperschneider J."/>
            <person name="Matny O."/>
            <person name="Nguyen-Phuc H."/>
            <person name="Mago R."/>
            <person name="Raley C."/>
            <person name="Miller M.E."/>
            <person name="Silverstein K.A.T."/>
            <person name="Henningsen E."/>
            <person name="Hirsch C.D."/>
            <person name="Visser B."/>
            <person name="Pretorius Z.A."/>
            <person name="Steffenson B.J."/>
            <person name="Schwessinger B."/>
            <person name="Dodds P.N."/>
            <person name="Figueroa M."/>
        </authorList>
    </citation>
    <scope>NUCLEOTIDE SEQUENCE [LARGE SCALE GENOMIC DNA]</scope>
    <source>
        <strain evidence="1">21-0</strain>
    </source>
</reference>
<dbReference type="AlphaFoldDB" id="A0A5B0Q786"/>
<comment type="caution">
    <text evidence="1">The sequence shown here is derived from an EMBL/GenBank/DDBJ whole genome shotgun (WGS) entry which is preliminary data.</text>
</comment>
<evidence type="ECO:0000313" key="2">
    <source>
        <dbReference type="Proteomes" id="UP000324748"/>
    </source>
</evidence>
<protein>
    <submittedName>
        <fullName evidence="1">Uncharacterized protein</fullName>
    </submittedName>
</protein>
<evidence type="ECO:0000313" key="1">
    <source>
        <dbReference type="EMBL" id="KAA1109090.1"/>
    </source>
</evidence>
<dbReference type="EMBL" id="VSWC01000028">
    <property type="protein sequence ID" value="KAA1109090.1"/>
    <property type="molecule type" value="Genomic_DNA"/>
</dbReference>
<accession>A0A5B0Q786</accession>
<proteinExistence type="predicted"/>
<name>A0A5B0Q786_PUCGR</name>